<comment type="similarity">
    <text evidence="1">Belongs to the protein-tyrosine phosphatase family.</text>
</comment>
<dbReference type="Pfam" id="PF13350">
    <property type="entry name" value="Y_phosphatase3"/>
    <property type="match status" value="1"/>
</dbReference>
<dbReference type="PANTHER" id="PTHR31126:SF1">
    <property type="entry name" value="TYROSINE SPECIFIC PROTEIN PHOSPHATASES DOMAIN-CONTAINING PROTEIN"/>
    <property type="match status" value="1"/>
</dbReference>
<evidence type="ECO:0000313" key="3">
    <source>
        <dbReference type="Proteomes" id="UP001500979"/>
    </source>
</evidence>
<dbReference type="EMBL" id="BAAAUX010000001">
    <property type="protein sequence ID" value="GAA2773345.1"/>
    <property type="molecule type" value="Genomic_DNA"/>
</dbReference>
<gene>
    <name evidence="2" type="ORF">GCM10010470_01280</name>
</gene>
<evidence type="ECO:0008006" key="4">
    <source>
        <dbReference type="Google" id="ProtNLM"/>
    </source>
</evidence>
<dbReference type="PANTHER" id="PTHR31126">
    <property type="entry name" value="TYROSINE-PROTEIN PHOSPHATASE"/>
    <property type="match status" value="1"/>
</dbReference>
<evidence type="ECO:0000256" key="1">
    <source>
        <dbReference type="ARBA" id="ARBA00009580"/>
    </source>
</evidence>
<dbReference type="InterPro" id="IPR029021">
    <property type="entry name" value="Prot-tyrosine_phosphatase-like"/>
</dbReference>
<accession>A0ABN3V0R2</accession>
<sequence>MSPFLELDGCFNFRDLGGHRAQDGSVVARGRLYRSDGLHRLTAAGRAAFDELGVVTVLDLRSKGEVEQKVWRPPPGWPGRWRHVPLREQTPDWSADDRAVLDQDGFAVTHYLDIVREGGGFLRTAVELLAEPGGLPAAFYCAAGKDRTGILSALVLRLVGVSAEAVVADYALSEVATARWAASVAAGGVDDTAAEWPYVPPSLLRADRSTMREFLRELDAEHGSVEGFAEHLGIGPDTISRLRSALLR</sequence>
<dbReference type="RefSeq" id="WP_344677315.1">
    <property type="nucleotide sequence ID" value="NZ_BAAAUX010000001.1"/>
</dbReference>
<dbReference type="SUPFAM" id="SSF52799">
    <property type="entry name" value="(Phosphotyrosine protein) phosphatases II"/>
    <property type="match status" value="1"/>
</dbReference>
<protein>
    <recommendedName>
        <fullName evidence="4">Tyrosine-protein phosphatase</fullName>
    </recommendedName>
</protein>
<dbReference type="Gene3D" id="3.90.190.10">
    <property type="entry name" value="Protein tyrosine phosphatase superfamily"/>
    <property type="match status" value="1"/>
</dbReference>
<comment type="caution">
    <text evidence="2">The sequence shown here is derived from an EMBL/GenBank/DDBJ whole genome shotgun (WGS) entry which is preliminary data.</text>
</comment>
<keyword evidence="3" id="KW-1185">Reference proteome</keyword>
<evidence type="ECO:0000313" key="2">
    <source>
        <dbReference type="EMBL" id="GAA2773345.1"/>
    </source>
</evidence>
<dbReference type="InterPro" id="IPR026893">
    <property type="entry name" value="Tyr/Ser_Pase_IphP-type"/>
</dbReference>
<organism evidence="2 3">
    <name type="scientific">Saccharopolyspora taberi</name>
    <dbReference type="NCBI Taxonomy" id="60895"/>
    <lineage>
        <taxon>Bacteria</taxon>
        <taxon>Bacillati</taxon>
        <taxon>Actinomycetota</taxon>
        <taxon>Actinomycetes</taxon>
        <taxon>Pseudonocardiales</taxon>
        <taxon>Pseudonocardiaceae</taxon>
        <taxon>Saccharopolyspora</taxon>
    </lineage>
</organism>
<proteinExistence type="inferred from homology"/>
<reference evidence="2 3" key="1">
    <citation type="journal article" date="2019" name="Int. J. Syst. Evol. Microbiol.">
        <title>The Global Catalogue of Microorganisms (GCM) 10K type strain sequencing project: providing services to taxonomists for standard genome sequencing and annotation.</title>
        <authorList>
            <consortium name="The Broad Institute Genomics Platform"/>
            <consortium name="The Broad Institute Genome Sequencing Center for Infectious Disease"/>
            <person name="Wu L."/>
            <person name="Ma J."/>
        </authorList>
    </citation>
    <scope>NUCLEOTIDE SEQUENCE [LARGE SCALE GENOMIC DNA]</scope>
    <source>
        <strain evidence="2 3">JCM 9383</strain>
    </source>
</reference>
<name>A0ABN3V0R2_9PSEU</name>
<dbReference type="Proteomes" id="UP001500979">
    <property type="component" value="Unassembled WGS sequence"/>
</dbReference>